<dbReference type="InterPro" id="IPR017441">
    <property type="entry name" value="Protein_kinase_ATP_BS"/>
</dbReference>
<dbReference type="GO" id="GO:0030003">
    <property type="term" value="P:intracellular monoatomic cation homeostasis"/>
    <property type="evidence" value="ECO:0007669"/>
    <property type="project" value="UniProtKB-ARBA"/>
</dbReference>
<comment type="catalytic activity">
    <reaction evidence="7">
        <text>L-threonyl-[protein] + ATP = O-phospho-L-threonyl-[protein] + ADP + H(+)</text>
        <dbReference type="Rhea" id="RHEA:46608"/>
        <dbReference type="Rhea" id="RHEA-COMP:11060"/>
        <dbReference type="Rhea" id="RHEA-COMP:11605"/>
        <dbReference type="ChEBI" id="CHEBI:15378"/>
        <dbReference type="ChEBI" id="CHEBI:30013"/>
        <dbReference type="ChEBI" id="CHEBI:30616"/>
        <dbReference type="ChEBI" id="CHEBI:61977"/>
        <dbReference type="ChEBI" id="CHEBI:456216"/>
        <dbReference type="EC" id="2.7.11.1"/>
    </reaction>
</comment>
<dbReference type="SUPFAM" id="SSF56112">
    <property type="entry name" value="Protein kinase-like (PK-like)"/>
    <property type="match status" value="1"/>
</dbReference>
<dbReference type="AlphaFoldDB" id="A0A511KLG9"/>
<dbReference type="OrthoDB" id="6513151at2759"/>
<evidence type="ECO:0000256" key="1">
    <source>
        <dbReference type="ARBA" id="ARBA00012513"/>
    </source>
</evidence>
<dbReference type="GO" id="GO:0005524">
    <property type="term" value="F:ATP binding"/>
    <property type="evidence" value="ECO:0007669"/>
    <property type="project" value="UniProtKB-UniRule"/>
</dbReference>
<keyword evidence="5 13" id="KW-0418">Kinase</keyword>
<dbReference type="GO" id="GO:0045719">
    <property type="term" value="P:negative regulation of glycogen biosynthetic process"/>
    <property type="evidence" value="ECO:0007669"/>
    <property type="project" value="TreeGrafter"/>
</dbReference>
<keyword evidence="3" id="KW-0808">Transferase</keyword>
<dbReference type="GO" id="GO:0005634">
    <property type="term" value="C:nucleus"/>
    <property type="evidence" value="ECO:0007669"/>
    <property type="project" value="TreeGrafter"/>
</dbReference>
<feature type="compositionally biased region" description="Basic and acidic residues" evidence="11">
    <location>
        <begin position="326"/>
        <end position="372"/>
    </location>
</feature>
<dbReference type="Pfam" id="PF00069">
    <property type="entry name" value="Pkinase"/>
    <property type="match status" value="1"/>
</dbReference>
<proteinExistence type="predicted"/>
<dbReference type="PANTHER" id="PTHR24346:SF51">
    <property type="entry name" value="PAS DOMAIN-CONTAINING SERINE_THREONINE-PROTEIN KINASE"/>
    <property type="match status" value="1"/>
</dbReference>
<dbReference type="PROSITE" id="PS00107">
    <property type="entry name" value="PROTEIN_KINASE_ATP"/>
    <property type="match status" value="1"/>
</dbReference>
<comment type="catalytic activity">
    <reaction evidence="8">
        <text>L-seryl-[protein] + ATP = O-phospho-L-seryl-[protein] + ADP + H(+)</text>
        <dbReference type="Rhea" id="RHEA:17989"/>
        <dbReference type="Rhea" id="RHEA-COMP:9863"/>
        <dbReference type="Rhea" id="RHEA-COMP:11604"/>
        <dbReference type="ChEBI" id="CHEBI:15378"/>
        <dbReference type="ChEBI" id="CHEBI:29999"/>
        <dbReference type="ChEBI" id="CHEBI:30616"/>
        <dbReference type="ChEBI" id="CHEBI:83421"/>
        <dbReference type="ChEBI" id="CHEBI:456216"/>
        <dbReference type="EC" id="2.7.11.1"/>
    </reaction>
</comment>
<dbReference type="InterPro" id="IPR000719">
    <property type="entry name" value="Prot_kinase_dom"/>
</dbReference>
<dbReference type="EC" id="2.7.11.1" evidence="1"/>
<keyword evidence="4 10" id="KW-0547">Nucleotide-binding</keyword>
<keyword evidence="6 10" id="KW-0067">ATP-binding</keyword>
<evidence type="ECO:0000313" key="14">
    <source>
        <dbReference type="Proteomes" id="UP000321518"/>
    </source>
</evidence>
<evidence type="ECO:0000256" key="4">
    <source>
        <dbReference type="ARBA" id="ARBA00022741"/>
    </source>
</evidence>
<dbReference type="FunFam" id="1.10.510.10:FF:000183">
    <property type="entry name" value="Serine/threonine-protein kinase hal4"/>
    <property type="match status" value="1"/>
</dbReference>
<feature type="compositionally biased region" description="Basic and acidic residues" evidence="11">
    <location>
        <begin position="279"/>
        <end position="295"/>
    </location>
</feature>
<dbReference type="PROSITE" id="PS00108">
    <property type="entry name" value="PROTEIN_KINASE_ST"/>
    <property type="match status" value="1"/>
</dbReference>
<dbReference type="CDD" id="cd13994">
    <property type="entry name" value="STKc_HAL4_like"/>
    <property type="match status" value="1"/>
</dbReference>
<feature type="compositionally biased region" description="Low complexity" evidence="11">
    <location>
        <begin position="30"/>
        <end position="59"/>
    </location>
</feature>
<evidence type="ECO:0000259" key="12">
    <source>
        <dbReference type="PROSITE" id="PS50011"/>
    </source>
</evidence>
<evidence type="ECO:0000256" key="10">
    <source>
        <dbReference type="PROSITE-ProRule" id="PRU10141"/>
    </source>
</evidence>
<evidence type="ECO:0000256" key="6">
    <source>
        <dbReference type="ARBA" id="ARBA00022840"/>
    </source>
</evidence>
<feature type="compositionally biased region" description="Low complexity" evidence="11">
    <location>
        <begin position="1"/>
        <end position="20"/>
    </location>
</feature>
<feature type="binding site" evidence="10">
    <location>
        <position position="485"/>
    </location>
    <ligand>
        <name>ATP</name>
        <dbReference type="ChEBI" id="CHEBI:30616"/>
    </ligand>
</feature>
<evidence type="ECO:0000256" key="3">
    <source>
        <dbReference type="ARBA" id="ARBA00022679"/>
    </source>
</evidence>
<dbReference type="EMBL" id="BJWK01000010">
    <property type="protein sequence ID" value="GEM10324.1"/>
    <property type="molecule type" value="Genomic_DNA"/>
</dbReference>
<evidence type="ECO:0000256" key="11">
    <source>
        <dbReference type="SAM" id="MobiDB-lite"/>
    </source>
</evidence>
<dbReference type="PANTHER" id="PTHR24346">
    <property type="entry name" value="MAP/MICROTUBULE AFFINITY-REGULATING KINASE"/>
    <property type="match status" value="1"/>
</dbReference>
<dbReference type="InterPro" id="IPR011009">
    <property type="entry name" value="Kinase-like_dom_sf"/>
</dbReference>
<dbReference type="InterPro" id="IPR008271">
    <property type="entry name" value="Ser/Thr_kinase_AS"/>
</dbReference>
<feature type="compositionally biased region" description="Polar residues" evidence="11">
    <location>
        <begin position="79"/>
        <end position="95"/>
    </location>
</feature>
<protein>
    <recommendedName>
        <fullName evidence="1">non-specific serine/threonine protein kinase</fullName>
        <ecNumber evidence="1">2.7.11.1</ecNumber>
    </recommendedName>
    <alternativeName>
        <fullName evidence="9">Halotolerance protein 4</fullName>
    </alternativeName>
</protein>
<feature type="region of interest" description="Disordered" evidence="11">
    <location>
        <begin position="200"/>
        <end position="447"/>
    </location>
</feature>
<gene>
    <name evidence="13" type="ORF">Rt10032_c10g4341</name>
</gene>
<comment type="caution">
    <text evidence="13">The sequence shown here is derived from an EMBL/GenBank/DDBJ whole genome shotgun (WGS) entry which is preliminary data.</text>
</comment>
<reference evidence="13 14" key="1">
    <citation type="submission" date="2019-07" db="EMBL/GenBank/DDBJ databases">
        <title>Rhodotorula toruloides NBRC10032 genome sequencing.</title>
        <authorList>
            <person name="Shida Y."/>
            <person name="Takaku H."/>
            <person name="Ogasawara W."/>
            <person name="Mori K."/>
        </authorList>
    </citation>
    <scope>NUCLEOTIDE SEQUENCE [LARGE SCALE GENOMIC DNA]</scope>
    <source>
        <strain evidence="13 14">NBRC10032</strain>
    </source>
</reference>
<feature type="domain" description="Protein kinase" evidence="12">
    <location>
        <begin position="454"/>
        <end position="723"/>
    </location>
</feature>
<dbReference type="SMART" id="SM00220">
    <property type="entry name" value="S_TKc"/>
    <property type="match status" value="1"/>
</dbReference>
<sequence length="743" mass="79659">MSDSTPAPSSSTSTAEAPEPSSDDRAAAVSHSSSYLSSSLSHSGAATPSTAPATPALSLNEHDFTSSASPSVGDHHTYNYDSPSIPATPSEFGASSATHFVPNAALALDTPSRELGNLSLAATPSPPLGSEDGHEGAPRVGGPMTGVGSEAHRLSAHPFAPRPSTVAAGGGAGGAEEIISRTSAGQQALREGVLPAQKGLTATGVPVPAPVPVPEGAPSKAVTPGTTRGVTPAPSPSLAHKLPAATDKNHLAPPPPATAAPRRPNIDGRPGTDAAQPVKEGKKSMFGKLFDRERNSSSLSIATDGGPGGEGMERRASTGGAGAPTLERRTSGLGSRKEDKERKEREKAERKEREKREKEEEKERKVERERARSASRTASQTGRPRSDSHGNNKEGGGVMDFMRIKVQRKTSVTSRKSDDGRSEKSHAGESQYGGSETRSRGGQSNASLNKKYGVCDKVIVGKGATAVVRLAHKWDRSTEKLYAVKEFRKRRKNETEKEYVKKLTSEFCISSTLHHHNVVETVDLVQDEQQHWCEVMEYCPGGDLYAVIKKGDIGTSEINSYFKQILAGVAYLHSMGVAHRDIKPENLLLDAKGHVKITDFGVSDVFRMCWERTTHLSKGLCGSEPYIAPEQFEQKEYDARLVDIWAVAVVYYCMTYQELPWRVAKSSDPSFGPYLHAYRTSSSTPPPVSNIVPREARSLIRRMLDPDPKTRLTTDAIIADPWFAAIEVIPPLEGILPPKPNAP</sequence>
<dbReference type="GO" id="GO:0035556">
    <property type="term" value="P:intracellular signal transduction"/>
    <property type="evidence" value="ECO:0007669"/>
    <property type="project" value="TreeGrafter"/>
</dbReference>
<evidence type="ECO:0000256" key="2">
    <source>
        <dbReference type="ARBA" id="ARBA00022527"/>
    </source>
</evidence>
<evidence type="ECO:0000256" key="8">
    <source>
        <dbReference type="ARBA" id="ARBA00048679"/>
    </source>
</evidence>
<keyword evidence="2 13" id="KW-0723">Serine/threonine-protein kinase</keyword>
<feature type="compositionally biased region" description="Basic and acidic residues" evidence="11">
    <location>
        <begin position="415"/>
        <end position="427"/>
    </location>
</feature>
<feature type="region of interest" description="Disordered" evidence="11">
    <location>
        <begin position="117"/>
        <end position="150"/>
    </location>
</feature>
<feature type="region of interest" description="Disordered" evidence="11">
    <location>
        <begin position="1"/>
        <end position="95"/>
    </location>
</feature>
<evidence type="ECO:0000256" key="5">
    <source>
        <dbReference type="ARBA" id="ARBA00022777"/>
    </source>
</evidence>
<dbReference type="PROSITE" id="PS50011">
    <property type="entry name" value="PROTEIN_KINASE_DOM"/>
    <property type="match status" value="1"/>
</dbReference>
<dbReference type="GO" id="GO:0005829">
    <property type="term" value="C:cytosol"/>
    <property type="evidence" value="ECO:0007669"/>
    <property type="project" value="TreeGrafter"/>
</dbReference>
<feature type="compositionally biased region" description="Polar residues" evidence="11">
    <location>
        <begin position="374"/>
        <end position="383"/>
    </location>
</feature>
<dbReference type="GO" id="GO:0004674">
    <property type="term" value="F:protein serine/threonine kinase activity"/>
    <property type="evidence" value="ECO:0007669"/>
    <property type="project" value="UniProtKB-KW"/>
</dbReference>
<feature type="compositionally biased region" description="Polar residues" evidence="11">
    <location>
        <begin position="432"/>
        <end position="447"/>
    </location>
</feature>
<feature type="region of interest" description="Disordered" evidence="11">
    <location>
        <begin position="155"/>
        <end position="174"/>
    </location>
</feature>
<evidence type="ECO:0000256" key="9">
    <source>
        <dbReference type="ARBA" id="ARBA00078109"/>
    </source>
</evidence>
<evidence type="ECO:0000256" key="7">
    <source>
        <dbReference type="ARBA" id="ARBA00047899"/>
    </source>
</evidence>
<accession>A0A511KLG9</accession>
<dbReference type="Proteomes" id="UP000321518">
    <property type="component" value="Unassembled WGS sequence"/>
</dbReference>
<organism evidence="13 14">
    <name type="scientific">Rhodotorula toruloides</name>
    <name type="common">Yeast</name>
    <name type="synonym">Rhodosporidium toruloides</name>
    <dbReference type="NCBI Taxonomy" id="5286"/>
    <lineage>
        <taxon>Eukaryota</taxon>
        <taxon>Fungi</taxon>
        <taxon>Dikarya</taxon>
        <taxon>Basidiomycota</taxon>
        <taxon>Pucciniomycotina</taxon>
        <taxon>Microbotryomycetes</taxon>
        <taxon>Sporidiobolales</taxon>
        <taxon>Sporidiobolaceae</taxon>
        <taxon>Rhodotorula</taxon>
    </lineage>
</organism>
<evidence type="ECO:0000313" key="13">
    <source>
        <dbReference type="EMBL" id="GEM10324.1"/>
    </source>
</evidence>
<name>A0A511KLG9_RHOTO</name>
<dbReference type="Gene3D" id="1.10.510.10">
    <property type="entry name" value="Transferase(Phosphotransferase) domain 1"/>
    <property type="match status" value="1"/>
</dbReference>